<keyword evidence="1" id="KW-1015">Disulfide bond</keyword>
<protein>
    <submittedName>
        <fullName evidence="5">Kunitz-type serine protease inhibitor bitisilin-3-like</fullName>
    </submittedName>
</protein>
<keyword evidence="2" id="KW-0732">Signal</keyword>
<dbReference type="PROSITE" id="PS00280">
    <property type="entry name" value="BPTI_KUNITZ_1"/>
    <property type="match status" value="1"/>
</dbReference>
<keyword evidence="5" id="KW-0722">Serine protease inhibitor</keyword>
<feature type="signal peptide" evidence="2">
    <location>
        <begin position="1"/>
        <end position="19"/>
    </location>
</feature>
<dbReference type="SMART" id="SM00131">
    <property type="entry name" value="KU"/>
    <property type="match status" value="2"/>
</dbReference>
<dbReference type="InterPro" id="IPR020901">
    <property type="entry name" value="Prtase_inh_Kunz-CS"/>
</dbReference>
<dbReference type="PRINTS" id="PR00759">
    <property type="entry name" value="BASICPTASE"/>
</dbReference>
<keyword evidence="5" id="KW-0646">Protease inhibitor</keyword>
<proteinExistence type="predicted"/>
<dbReference type="AlphaFoldDB" id="A0A6P7U3M8"/>
<gene>
    <name evidence="5" type="primary">LOC115230914</name>
</gene>
<accession>A0A6P7U3M8</accession>
<sequence>MLRLIHWLFLICVGLGVRAGHYPRAPSACLYPRNHGGCYTSYAPYWYYHFQSRMCRKTWNRCPRNPNNFRTKKACRKTCISSVPEYRACWQPLDKGVDCHHCRRTHGCGEYRFYYDRRRRYCSRFYYYGCGGNSNNFRSRRACMCRCVHYKKWLKCKFWSKNQQP</sequence>
<dbReference type="CDD" id="cd00109">
    <property type="entry name" value="Kunitz-type"/>
    <property type="match status" value="2"/>
</dbReference>
<dbReference type="RefSeq" id="XP_029656880.1">
    <property type="nucleotide sequence ID" value="XM_029801020.2"/>
</dbReference>
<evidence type="ECO:0000313" key="4">
    <source>
        <dbReference type="Proteomes" id="UP000515154"/>
    </source>
</evidence>
<dbReference type="Proteomes" id="UP000515154">
    <property type="component" value="Unplaced"/>
</dbReference>
<dbReference type="PANTHER" id="PTHR10083">
    <property type="entry name" value="KUNITZ-TYPE PROTEASE INHIBITOR-RELATED"/>
    <property type="match status" value="1"/>
</dbReference>
<dbReference type="InterPro" id="IPR002223">
    <property type="entry name" value="Kunitz_BPTI"/>
</dbReference>
<dbReference type="Gene3D" id="4.10.410.10">
    <property type="entry name" value="Pancreatic trypsin inhibitor Kunitz domain"/>
    <property type="match status" value="2"/>
</dbReference>
<evidence type="ECO:0000313" key="5">
    <source>
        <dbReference type="RefSeq" id="XP_029656880.1"/>
    </source>
</evidence>
<evidence type="ECO:0000256" key="1">
    <source>
        <dbReference type="ARBA" id="ARBA00023157"/>
    </source>
</evidence>
<dbReference type="InterPro" id="IPR036880">
    <property type="entry name" value="Kunitz_BPTI_sf"/>
</dbReference>
<evidence type="ECO:0000256" key="2">
    <source>
        <dbReference type="SAM" id="SignalP"/>
    </source>
</evidence>
<dbReference type="GO" id="GO:0005615">
    <property type="term" value="C:extracellular space"/>
    <property type="evidence" value="ECO:0007669"/>
    <property type="project" value="TreeGrafter"/>
</dbReference>
<dbReference type="InterPro" id="IPR050098">
    <property type="entry name" value="TFPI/VKTCI-like"/>
</dbReference>
<dbReference type="KEGG" id="osn:115230914"/>
<dbReference type="GO" id="GO:0004867">
    <property type="term" value="F:serine-type endopeptidase inhibitor activity"/>
    <property type="evidence" value="ECO:0007669"/>
    <property type="project" value="UniProtKB-KW"/>
</dbReference>
<dbReference type="PANTHER" id="PTHR10083:SF374">
    <property type="entry name" value="BPTI_KUNITZ INHIBITOR DOMAIN-CONTAINING PROTEIN"/>
    <property type="match status" value="1"/>
</dbReference>
<dbReference type="PROSITE" id="PS50279">
    <property type="entry name" value="BPTI_KUNITZ_2"/>
    <property type="match status" value="2"/>
</dbReference>
<reference evidence="5" key="1">
    <citation type="submission" date="2025-08" db="UniProtKB">
        <authorList>
            <consortium name="RefSeq"/>
        </authorList>
    </citation>
    <scope>IDENTIFICATION</scope>
</reference>
<organism evidence="4 5">
    <name type="scientific">Octopus sinensis</name>
    <name type="common">East Asian common octopus</name>
    <dbReference type="NCBI Taxonomy" id="2607531"/>
    <lineage>
        <taxon>Eukaryota</taxon>
        <taxon>Metazoa</taxon>
        <taxon>Spiralia</taxon>
        <taxon>Lophotrochozoa</taxon>
        <taxon>Mollusca</taxon>
        <taxon>Cephalopoda</taxon>
        <taxon>Coleoidea</taxon>
        <taxon>Octopodiformes</taxon>
        <taxon>Octopoda</taxon>
        <taxon>Incirrata</taxon>
        <taxon>Octopodidae</taxon>
        <taxon>Octopus</taxon>
    </lineage>
</organism>
<feature type="chain" id="PRO_5028012023" evidence="2">
    <location>
        <begin position="20"/>
        <end position="165"/>
    </location>
</feature>
<feature type="domain" description="BPTI/Kunitz inhibitor" evidence="3">
    <location>
        <begin position="29"/>
        <end position="79"/>
    </location>
</feature>
<feature type="domain" description="BPTI/Kunitz inhibitor" evidence="3">
    <location>
        <begin position="89"/>
        <end position="147"/>
    </location>
</feature>
<keyword evidence="4" id="KW-1185">Reference proteome</keyword>
<dbReference type="SUPFAM" id="SSF57362">
    <property type="entry name" value="BPTI-like"/>
    <property type="match status" value="2"/>
</dbReference>
<name>A0A6P7U3M8_9MOLL</name>
<evidence type="ECO:0000259" key="3">
    <source>
        <dbReference type="PROSITE" id="PS50279"/>
    </source>
</evidence>
<dbReference type="Pfam" id="PF00014">
    <property type="entry name" value="Kunitz_BPTI"/>
    <property type="match status" value="2"/>
</dbReference>